<protein>
    <recommendedName>
        <fullName evidence="1">Lin-15A/B-like domain-containing protein</fullName>
    </recommendedName>
</protein>
<dbReference type="GO" id="GO:0040027">
    <property type="term" value="P:negative regulation of vulval development"/>
    <property type="evidence" value="ECO:0007669"/>
    <property type="project" value="InterPro"/>
</dbReference>
<name>A0A2G5TQC3_9PELO</name>
<dbReference type="InterPro" id="IPR057432">
    <property type="entry name" value="Lin-15A/B-like_dom"/>
</dbReference>
<dbReference type="EMBL" id="PDUG01000005">
    <property type="protein sequence ID" value="PIC29497.1"/>
    <property type="molecule type" value="Genomic_DNA"/>
</dbReference>
<sequence>MNEAVIKEEVIEEEFNLSSKNGEFVEVKQEEIEQKPENFLEKEVKKEPVDFFENNNSDGFREDVELKPTENACTNKQIFKEVAFQCKICQMRMPRKLLKLIKSEDDKTVLSEIFKIEGFDEINPTYVCYSHIKTIIDDNDDKMKSPSTDYERLLRSFIKRNKNSMRNRTSQRRYCLICHRIKDCSQLYRISSKNIRMVIMIGCILRGTHSIEQAVSYITNDIGFTCYSHRKDFIVEIFEHLRVQSIREFFRCPRISMSDFVDIAKNFDPNFTVDQFILAFNTLFLKNQKFESNL</sequence>
<evidence type="ECO:0000313" key="3">
    <source>
        <dbReference type="Proteomes" id="UP000230233"/>
    </source>
</evidence>
<dbReference type="AlphaFoldDB" id="A0A2G5TQC3"/>
<dbReference type="OrthoDB" id="5888130at2759"/>
<dbReference type="InterPro" id="IPR040129">
    <property type="entry name" value="Lin-15B-like"/>
</dbReference>
<feature type="domain" description="Lin-15A/B-like" evidence="1">
    <location>
        <begin position="172"/>
        <end position="291"/>
    </location>
</feature>
<dbReference type="PANTHER" id="PTHR22716:SF1">
    <property type="entry name" value="ETS CLASS TRANSCRIPTION FACTOR-RELATED"/>
    <property type="match status" value="1"/>
</dbReference>
<proteinExistence type="predicted"/>
<comment type="caution">
    <text evidence="2">The sequence shown here is derived from an EMBL/GenBank/DDBJ whole genome shotgun (WGS) entry which is preliminary data.</text>
</comment>
<evidence type="ECO:0000313" key="2">
    <source>
        <dbReference type="EMBL" id="PIC29497.1"/>
    </source>
</evidence>
<organism evidence="2 3">
    <name type="scientific">Caenorhabditis nigoni</name>
    <dbReference type="NCBI Taxonomy" id="1611254"/>
    <lineage>
        <taxon>Eukaryota</taxon>
        <taxon>Metazoa</taxon>
        <taxon>Ecdysozoa</taxon>
        <taxon>Nematoda</taxon>
        <taxon>Chromadorea</taxon>
        <taxon>Rhabditida</taxon>
        <taxon>Rhabditina</taxon>
        <taxon>Rhabditomorpha</taxon>
        <taxon>Rhabditoidea</taxon>
        <taxon>Rhabditidae</taxon>
        <taxon>Peloderinae</taxon>
        <taxon>Caenorhabditis</taxon>
    </lineage>
</organism>
<dbReference type="Pfam" id="PF25375">
    <property type="entry name" value="Lin-15B"/>
    <property type="match status" value="1"/>
</dbReference>
<keyword evidence="3" id="KW-1185">Reference proteome</keyword>
<evidence type="ECO:0000259" key="1">
    <source>
        <dbReference type="Pfam" id="PF25375"/>
    </source>
</evidence>
<dbReference type="Proteomes" id="UP000230233">
    <property type="component" value="Chromosome V"/>
</dbReference>
<gene>
    <name evidence="2" type="primary">Cnig_chr_V.g21055</name>
    <name evidence="2" type="ORF">B9Z55_021055</name>
</gene>
<accession>A0A2G5TQC3</accession>
<dbReference type="STRING" id="1611254.A0A2G5TQC3"/>
<reference evidence="3" key="1">
    <citation type="submission" date="2017-10" db="EMBL/GenBank/DDBJ databases">
        <title>Rapid genome shrinkage in a self-fertile nematode reveals novel sperm competition proteins.</title>
        <authorList>
            <person name="Yin D."/>
            <person name="Schwarz E.M."/>
            <person name="Thomas C.G."/>
            <person name="Felde R.L."/>
            <person name="Korf I.F."/>
            <person name="Cutter A.D."/>
            <person name="Schartner C.M."/>
            <person name="Ralston E.J."/>
            <person name="Meyer B.J."/>
            <person name="Haag E.S."/>
        </authorList>
    </citation>
    <scope>NUCLEOTIDE SEQUENCE [LARGE SCALE GENOMIC DNA]</scope>
    <source>
        <strain evidence="3">JU1422</strain>
    </source>
</reference>
<dbReference type="PANTHER" id="PTHR22716">
    <property type="entry name" value="ETS CLASS TRANSCRIPTION FACTOR-RELATED-RELATED"/>
    <property type="match status" value="1"/>
</dbReference>